<gene>
    <name evidence="1" type="ORF">EB03_02621</name>
</gene>
<proteinExistence type="predicted"/>
<reference evidence="1 2" key="1">
    <citation type="submission" date="2015-06" db="EMBL/GenBank/DDBJ databases">
        <title>The Genome Sequence of Enterococcus hirae 88EA1.</title>
        <authorList>
            <consortium name="The Broad Institute Genomics Platform"/>
            <consortium name="The Broad Institute Genome Sequencing Center for Infectious Disease"/>
            <person name="Earl A.M."/>
            <person name="Van Tyne D."/>
            <person name="Lebreton F."/>
            <person name="Saavedra J.T."/>
            <person name="Gilmore M.S."/>
            <person name="Manson McGuire A."/>
            <person name="Clock S."/>
            <person name="Crupain M."/>
            <person name="Rangan U."/>
            <person name="Young S."/>
            <person name="Abouelleil A."/>
            <person name="Cao P."/>
            <person name="Chapman S.B."/>
            <person name="Griggs A."/>
            <person name="Priest M."/>
            <person name="Shea T."/>
            <person name="Wortman J."/>
            <person name="Nusbaum C."/>
            <person name="Birren B."/>
        </authorList>
    </citation>
    <scope>NUCLEOTIDE SEQUENCE [LARGE SCALE GENOMIC DNA]</scope>
    <source>
        <strain evidence="1 2">88EA1</strain>
    </source>
</reference>
<organism evidence="1 2">
    <name type="scientific">Enterococcus hirae</name>
    <dbReference type="NCBI Taxonomy" id="1354"/>
    <lineage>
        <taxon>Bacteria</taxon>
        <taxon>Bacillati</taxon>
        <taxon>Bacillota</taxon>
        <taxon>Bacilli</taxon>
        <taxon>Lactobacillales</taxon>
        <taxon>Enterococcaceae</taxon>
        <taxon>Enterococcus</taxon>
    </lineage>
</organism>
<accession>A0AB37IHJ6</accession>
<sequence>MDDKLQAKKTYYQKFLGYTEQQILELSTSIADQQKLLVKPENNEFEQKILVKKLASDKRKMQSFLNGEGLLRSILQQLDNIHTTIANQDQNNSLWNRFFRSSSNELANHQKLLHTYELLFEEIMKGLYSDTQKASPYKKLVPKERYR</sequence>
<evidence type="ECO:0008006" key="3">
    <source>
        <dbReference type="Google" id="ProtNLM"/>
    </source>
</evidence>
<comment type="caution">
    <text evidence="1">The sequence shown here is derived from an EMBL/GenBank/DDBJ whole genome shotgun (WGS) entry which is preliminary data.</text>
</comment>
<dbReference type="AlphaFoldDB" id="A0AB37IHJ6"/>
<dbReference type="Proteomes" id="UP000253498">
    <property type="component" value="Unassembled WGS sequence"/>
</dbReference>
<protein>
    <recommendedName>
        <fullName evidence="3">Flagellar protein FlgN</fullName>
    </recommendedName>
</protein>
<evidence type="ECO:0000313" key="1">
    <source>
        <dbReference type="EMBL" id="RBT66693.1"/>
    </source>
</evidence>
<dbReference type="EMBL" id="LESJ01000008">
    <property type="protein sequence ID" value="RBT66693.1"/>
    <property type="molecule type" value="Genomic_DNA"/>
</dbReference>
<name>A0AB37IHJ6_ENTHR</name>
<dbReference type="RefSeq" id="WP_096709832.1">
    <property type="nucleotide sequence ID" value="NZ_JBFCRC010000004.1"/>
</dbReference>
<evidence type="ECO:0000313" key="2">
    <source>
        <dbReference type="Proteomes" id="UP000253498"/>
    </source>
</evidence>